<organism evidence="1 2">
    <name type="scientific">Acinetobacter boissieri</name>
    <dbReference type="NCBI Taxonomy" id="1219383"/>
    <lineage>
        <taxon>Bacteria</taxon>
        <taxon>Pseudomonadati</taxon>
        <taxon>Pseudomonadota</taxon>
        <taxon>Gammaproteobacteria</taxon>
        <taxon>Moraxellales</taxon>
        <taxon>Moraxellaceae</taxon>
        <taxon>Acinetobacter</taxon>
    </lineage>
</organism>
<accession>A0A1G6GUP7</accession>
<proteinExistence type="predicted"/>
<reference evidence="2" key="1">
    <citation type="submission" date="2016-09" db="EMBL/GenBank/DDBJ databases">
        <authorList>
            <person name="Varghese N."/>
            <person name="Submissions S."/>
        </authorList>
    </citation>
    <scope>NUCLEOTIDE SEQUENCE [LARGE SCALE GENOMIC DNA]</scope>
    <source>
        <strain evidence="2">ANC 4422</strain>
    </source>
</reference>
<dbReference type="AlphaFoldDB" id="A0A1G6GUP7"/>
<keyword evidence="2" id="KW-1185">Reference proteome</keyword>
<evidence type="ECO:0000313" key="1">
    <source>
        <dbReference type="EMBL" id="SDB85593.1"/>
    </source>
</evidence>
<dbReference type="EMBL" id="FMYL01000002">
    <property type="protein sequence ID" value="SDB85593.1"/>
    <property type="molecule type" value="Genomic_DNA"/>
</dbReference>
<name>A0A1G6GUP7_9GAMM</name>
<gene>
    <name evidence="1" type="ORF">SAMN05421733_102245</name>
</gene>
<evidence type="ECO:0000313" key="2">
    <source>
        <dbReference type="Proteomes" id="UP000242501"/>
    </source>
</evidence>
<protein>
    <submittedName>
        <fullName evidence="1">Uncharacterized protein</fullName>
    </submittedName>
</protein>
<dbReference type="Proteomes" id="UP000242501">
    <property type="component" value="Unassembled WGS sequence"/>
</dbReference>
<sequence>MMRPSNIYHIYLKHFHFLAFQALFPYPLRILLTIKLAIVLSKYLIQPLSGQI</sequence>